<name>S8C6Q3_DACHA</name>
<gene>
    <name evidence="2" type="ORF">H072_2591</name>
</gene>
<reference evidence="3" key="2">
    <citation type="submission" date="2013-04" db="EMBL/GenBank/DDBJ databases">
        <title>Genomic mechanisms accounting for the adaptation to parasitism in nematode-trapping fungi.</title>
        <authorList>
            <person name="Ahren D.G."/>
        </authorList>
    </citation>
    <scope>NUCLEOTIDE SEQUENCE [LARGE SCALE GENOMIC DNA]</scope>
    <source>
        <strain evidence="3">CBS 200.50</strain>
    </source>
</reference>
<dbReference type="AlphaFoldDB" id="S8C6Q3"/>
<reference evidence="2 3" key="1">
    <citation type="journal article" date="2013" name="PLoS Genet.">
        <title>Genomic mechanisms accounting for the adaptation to parasitism in nematode-trapping fungi.</title>
        <authorList>
            <person name="Meerupati T."/>
            <person name="Andersson K.M."/>
            <person name="Friman E."/>
            <person name="Kumar D."/>
            <person name="Tunlid A."/>
            <person name="Ahren D."/>
        </authorList>
    </citation>
    <scope>NUCLEOTIDE SEQUENCE [LARGE SCALE GENOMIC DNA]</scope>
    <source>
        <strain evidence="2 3">CBS 200.50</strain>
    </source>
</reference>
<feature type="region of interest" description="Disordered" evidence="1">
    <location>
        <begin position="1"/>
        <end position="71"/>
    </location>
</feature>
<evidence type="ECO:0000256" key="1">
    <source>
        <dbReference type="SAM" id="MobiDB-lite"/>
    </source>
</evidence>
<evidence type="ECO:0000313" key="2">
    <source>
        <dbReference type="EMBL" id="EPS43362.1"/>
    </source>
</evidence>
<dbReference type="HOGENOM" id="CLU_2026640_0_0_1"/>
<dbReference type="EMBL" id="AQGS01000079">
    <property type="protein sequence ID" value="EPS43362.1"/>
    <property type="molecule type" value="Genomic_DNA"/>
</dbReference>
<feature type="region of interest" description="Disordered" evidence="1">
    <location>
        <begin position="86"/>
        <end position="108"/>
    </location>
</feature>
<sequence>MSTSHEVSAGPSAPGQEQDSKPISQVGSYAYQQAYRPDQCPQIANQQHEPRAITPEPGNSSNINHGEHLSTGKKLTNWVVWGYTGGREERKQKKKERKEKRKKKDDDDDWIEEFMEVFDWLG</sequence>
<evidence type="ECO:0000313" key="3">
    <source>
        <dbReference type="Proteomes" id="UP000015100"/>
    </source>
</evidence>
<dbReference type="Proteomes" id="UP000015100">
    <property type="component" value="Unassembled WGS sequence"/>
</dbReference>
<accession>S8C6Q3</accession>
<feature type="compositionally biased region" description="Polar residues" evidence="1">
    <location>
        <begin position="15"/>
        <end position="31"/>
    </location>
</feature>
<feature type="compositionally biased region" description="Basic residues" evidence="1">
    <location>
        <begin position="92"/>
        <end position="103"/>
    </location>
</feature>
<keyword evidence="3" id="KW-1185">Reference proteome</keyword>
<proteinExistence type="predicted"/>
<organism evidence="2 3">
    <name type="scientific">Dactylellina haptotyla (strain CBS 200.50)</name>
    <name type="common">Nematode-trapping fungus</name>
    <name type="synonym">Monacrosporium haptotylum</name>
    <dbReference type="NCBI Taxonomy" id="1284197"/>
    <lineage>
        <taxon>Eukaryota</taxon>
        <taxon>Fungi</taxon>
        <taxon>Dikarya</taxon>
        <taxon>Ascomycota</taxon>
        <taxon>Pezizomycotina</taxon>
        <taxon>Orbiliomycetes</taxon>
        <taxon>Orbiliales</taxon>
        <taxon>Orbiliaceae</taxon>
        <taxon>Dactylellina</taxon>
    </lineage>
</organism>
<protein>
    <submittedName>
        <fullName evidence="2">Uncharacterized protein</fullName>
    </submittedName>
</protein>
<comment type="caution">
    <text evidence="2">The sequence shown here is derived from an EMBL/GenBank/DDBJ whole genome shotgun (WGS) entry which is preliminary data.</text>
</comment>